<accession>A0ABS3C0I4</accession>
<comment type="caution">
    <text evidence="1">The sequence shown here is derived from an EMBL/GenBank/DDBJ whole genome shotgun (WGS) entry which is preliminary data.</text>
</comment>
<dbReference type="RefSeq" id="WP_206576458.1">
    <property type="nucleotide sequence ID" value="NZ_JAFKCT010000001.1"/>
</dbReference>
<protein>
    <recommendedName>
        <fullName evidence="3">Lipoprotein</fullName>
    </recommendedName>
</protein>
<evidence type="ECO:0008006" key="3">
    <source>
        <dbReference type="Google" id="ProtNLM"/>
    </source>
</evidence>
<dbReference type="Proteomes" id="UP000664317">
    <property type="component" value="Unassembled WGS sequence"/>
</dbReference>
<organism evidence="1 2">
    <name type="scientific">Algoriphagus oliviformis</name>
    <dbReference type="NCBI Taxonomy" id="2811231"/>
    <lineage>
        <taxon>Bacteria</taxon>
        <taxon>Pseudomonadati</taxon>
        <taxon>Bacteroidota</taxon>
        <taxon>Cytophagia</taxon>
        <taxon>Cytophagales</taxon>
        <taxon>Cyclobacteriaceae</taxon>
        <taxon>Algoriphagus</taxon>
    </lineage>
</organism>
<name>A0ABS3C0I4_9BACT</name>
<dbReference type="EMBL" id="JAFKCT010000001">
    <property type="protein sequence ID" value="MBN7809656.1"/>
    <property type="molecule type" value="Genomic_DNA"/>
</dbReference>
<sequence length="426" mass="48774">MPPPNYNFLKWKKGGNLLGIFFFALLSISCTEEQNLPGISQIATLQSYFGKELANKTTFENIPIELDWDRAYSGEHFIEVPLVTPIVAFKLQSLSFESRLIIPRESPEKYTFVSLEANFDLQSVGFKEIMSENGRNRIIAWIELDKEYNSLGFHKFNTYGNQNMKMDEGNCTTMYYYERTCYYNGSSLVGCTAWELMDSYEVCNGGGGGGGSSYHTNYVNNQALNEIATFLDLTNAEKEILVNVFAQFRQDCTNEQMYNYFKSNNIKFGFSSNVSSTNPGGYNPLTGVITFDGIDNITTQVLQEELFHGYQDKSNNNKLNSILNDNNYGRSNIEFESKFYRDILYVKSDQGCCLTIQGAEGNAYYYWLLEITNDGTSFPVSISQIRNQYYYYLEIFKSEFPLYNYPTDPQLDPINAFNLFHNSSCN</sequence>
<evidence type="ECO:0000313" key="1">
    <source>
        <dbReference type="EMBL" id="MBN7809656.1"/>
    </source>
</evidence>
<evidence type="ECO:0000313" key="2">
    <source>
        <dbReference type="Proteomes" id="UP000664317"/>
    </source>
</evidence>
<gene>
    <name evidence="1" type="ORF">J0A68_01725</name>
</gene>
<reference evidence="1 2" key="1">
    <citation type="submission" date="2021-03" db="EMBL/GenBank/DDBJ databases">
        <title>novel species isolated from a fishpond in China.</title>
        <authorList>
            <person name="Lu H."/>
            <person name="Cai Z."/>
        </authorList>
    </citation>
    <scope>NUCLEOTIDE SEQUENCE [LARGE SCALE GENOMIC DNA]</scope>
    <source>
        <strain evidence="1 2">H41</strain>
    </source>
</reference>
<keyword evidence="2" id="KW-1185">Reference proteome</keyword>
<proteinExistence type="predicted"/>